<feature type="compositionally biased region" description="Basic and acidic residues" evidence="1">
    <location>
        <begin position="1"/>
        <end position="13"/>
    </location>
</feature>
<feature type="domain" description="2EXR" evidence="2">
    <location>
        <begin position="19"/>
        <end position="101"/>
    </location>
</feature>
<feature type="region of interest" description="Disordered" evidence="1">
    <location>
        <begin position="1"/>
        <end position="22"/>
    </location>
</feature>
<evidence type="ECO:0000256" key="1">
    <source>
        <dbReference type="SAM" id="MobiDB-lite"/>
    </source>
</evidence>
<keyword evidence="4" id="KW-1185">Reference proteome</keyword>
<sequence>MADEAPHEEHPEADPEGTPFFDKLPREIRDEIYRLAYVEESGRVVRIISRKDWVEGAREGRRYGGYYDNRRGTSKTFPDPPLLAMHVSRQFEAEAVQQWFRHQTVDCLNLTMWNDLCKRDPRITDNVISLRCSWRGGISCAPLFASIRACKSMRELQLKISDSAFDAIDGFLACQDDYGSREFCKLEAQMGLCSMKALQKVAFSPVKTRHITLAQTPEEKRKWESNLLEFEDYINRRIQQNRAV</sequence>
<dbReference type="Pfam" id="PF20150">
    <property type="entry name" value="2EXR"/>
    <property type="match status" value="1"/>
</dbReference>
<dbReference type="Proteomes" id="UP000070133">
    <property type="component" value="Unassembled WGS sequence"/>
</dbReference>
<proteinExistence type="predicted"/>
<evidence type="ECO:0000313" key="4">
    <source>
        <dbReference type="Proteomes" id="UP000070133"/>
    </source>
</evidence>
<name>A0A139GWG2_9PEZI</name>
<dbReference type="EMBL" id="LFZN01000280">
    <property type="protein sequence ID" value="KXS94544.1"/>
    <property type="molecule type" value="Genomic_DNA"/>
</dbReference>
<organism evidence="3 4">
    <name type="scientific">Pseudocercospora eumusae</name>
    <dbReference type="NCBI Taxonomy" id="321146"/>
    <lineage>
        <taxon>Eukaryota</taxon>
        <taxon>Fungi</taxon>
        <taxon>Dikarya</taxon>
        <taxon>Ascomycota</taxon>
        <taxon>Pezizomycotina</taxon>
        <taxon>Dothideomycetes</taxon>
        <taxon>Dothideomycetidae</taxon>
        <taxon>Mycosphaerellales</taxon>
        <taxon>Mycosphaerellaceae</taxon>
        <taxon>Pseudocercospora</taxon>
    </lineage>
</organism>
<dbReference type="InterPro" id="IPR045518">
    <property type="entry name" value="2EXR"/>
</dbReference>
<evidence type="ECO:0000259" key="2">
    <source>
        <dbReference type="Pfam" id="PF20150"/>
    </source>
</evidence>
<comment type="caution">
    <text evidence="3">The sequence shown here is derived from an EMBL/GenBank/DDBJ whole genome shotgun (WGS) entry which is preliminary data.</text>
</comment>
<evidence type="ECO:0000313" key="3">
    <source>
        <dbReference type="EMBL" id="KXS94544.1"/>
    </source>
</evidence>
<dbReference type="AlphaFoldDB" id="A0A139GWG2"/>
<protein>
    <recommendedName>
        <fullName evidence="2">2EXR domain-containing protein</fullName>
    </recommendedName>
</protein>
<dbReference type="OrthoDB" id="1879366at2759"/>
<gene>
    <name evidence="3" type="ORF">AC578_7488</name>
</gene>
<reference evidence="3 4" key="1">
    <citation type="submission" date="2015-07" db="EMBL/GenBank/DDBJ databases">
        <title>Comparative genomics of the Sigatoka disease complex on banana suggests a link between parallel evolutionary changes in Pseudocercospora fijiensis and Pseudocercospora eumusae and increased virulence on the banana host.</title>
        <authorList>
            <person name="Chang T.-C."/>
            <person name="Salvucci A."/>
            <person name="Crous P.W."/>
            <person name="Stergiopoulos I."/>
        </authorList>
    </citation>
    <scope>NUCLEOTIDE SEQUENCE [LARGE SCALE GENOMIC DNA]</scope>
    <source>
        <strain evidence="3 4">CBS 114824</strain>
    </source>
</reference>
<accession>A0A139GWG2</accession>